<dbReference type="EMBL" id="PGGS01000671">
    <property type="protein sequence ID" value="PNH02353.1"/>
    <property type="molecule type" value="Genomic_DNA"/>
</dbReference>
<evidence type="ECO:0000313" key="3">
    <source>
        <dbReference type="Proteomes" id="UP000236333"/>
    </source>
</evidence>
<feature type="region of interest" description="Disordered" evidence="1">
    <location>
        <begin position="119"/>
        <end position="150"/>
    </location>
</feature>
<dbReference type="AlphaFoldDB" id="A0A2J7ZQ13"/>
<comment type="caution">
    <text evidence="2">The sequence shown here is derived from an EMBL/GenBank/DDBJ whole genome shotgun (WGS) entry which is preliminary data.</text>
</comment>
<evidence type="ECO:0000256" key="1">
    <source>
        <dbReference type="SAM" id="MobiDB-lite"/>
    </source>
</evidence>
<evidence type="ECO:0000313" key="2">
    <source>
        <dbReference type="EMBL" id="PNH02353.1"/>
    </source>
</evidence>
<feature type="compositionally biased region" description="Polar residues" evidence="1">
    <location>
        <begin position="17"/>
        <end position="37"/>
    </location>
</feature>
<proteinExistence type="predicted"/>
<protein>
    <submittedName>
        <fullName evidence="2">Uncharacterized protein</fullName>
    </submittedName>
</protein>
<gene>
    <name evidence="2" type="ORF">TSOC_011678</name>
</gene>
<reference evidence="2 3" key="1">
    <citation type="journal article" date="2017" name="Mol. Biol. Evol.">
        <title>The 4-celled Tetrabaena socialis nuclear genome reveals the essential components for genetic control of cell number at the origin of multicellularity in the volvocine lineage.</title>
        <authorList>
            <person name="Featherston J."/>
            <person name="Arakaki Y."/>
            <person name="Hanschen E.R."/>
            <person name="Ferris P.J."/>
            <person name="Michod R.E."/>
            <person name="Olson B.J.S.C."/>
            <person name="Nozaki H."/>
            <person name="Durand P.M."/>
        </authorList>
    </citation>
    <scope>NUCLEOTIDE SEQUENCE [LARGE SCALE GENOMIC DNA]</scope>
    <source>
        <strain evidence="2 3">NIES-571</strain>
    </source>
</reference>
<name>A0A2J7ZQ13_9CHLO</name>
<organism evidence="2 3">
    <name type="scientific">Tetrabaena socialis</name>
    <dbReference type="NCBI Taxonomy" id="47790"/>
    <lineage>
        <taxon>Eukaryota</taxon>
        <taxon>Viridiplantae</taxon>
        <taxon>Chlorophyta</taxon>
        <taxon>core chlorophytes</taxon>
        <taxon>Chlorophyceae</taxon>
        <taxon>CS clade</taxon>
        <taxon>Chlamydomonadales</taxon>
        <taxon>Tetrabaenaceae</taxon>
        <taxon>Tetrabaena</taxon>
    </lineage>
</organism>
<keyword evidence="3" id="KW-1185">Reference proteome</keyword>
<accession>A0A2J7ZQ13</accession>
<feature type="region of interest" description="Disordered" evidence="1">
    <location>
        <begin position="1"/>
        <end position="49"/>
    </location>
</feature>
<dbReference type="Proteomes" id="UP000236333">
    <property type="component" value="Unassembled WGS sequence"/>
</dbReference>
<sequence>MAMAAETPAQASAVKTRATQNPTQRSKTAAISGQQEQPRPEVESPGPGMLLGGKEGLWMAMMQRAFMYTPLGRYLAARYTGSSEACQSLAMNMMSSPYLLASPQSATTHRGATTITRWPRSARAKGSEPSTSARPPVLDQGATCGRQARARTSEVTKLMLRSSVARFRPGRSTWTAPAVPWTFSSEPLMIFGPTRQSSAPAAAAVVEQQAPSAASVSGLLQLLGAVTWRVGVQSAPVASPPAIT</sequence>